<dbReference type="RefSeq" id="WP_286343157.1">
    <property type="nucleotide sequence ID" value="NZ_AP027732.1"/>
</dbReference>
<evidence type="ECO:0000256" key="2">
    <source>
        <dbReference type="SAM" id="Phobius"/>
    </source>
</evidence>
<dbReference type="Proteomes" id="UP001321486">
    <property type="component" value="Chromosome"/>
</dbReference>
<evidence type="ECO:0000256" key="1">
    <source>
        <dbReference type="SAM" id="MobiDB-lite"/>
    </source>
</evidence>
<feature type="region of interest" description="Disordered" evidence="1">
    <location>
        <begin position="1"/>
        <end position="388"/>
    </location>
</feature>
<organism evidence="3 4">
    <name type="scientific">Frondihabitans sucicola</name>
    <dbReference type="NCBI Taxonomy" id="1268041"/>
    <lineage>
        <taxon>Bacteria</taxon>
        <taxon>Bacillati</taxon>
        <taxon>Actinomycetota</taxon>
        <taxon>Actinomycetes</taxon>
        <taxon>Micrococcales</taxon>
        <taxon>Microbacteriaceae</taxon>
        <taxon>Frondihabitans</taxon>
    </lineage>
</organism>
<evidence type="ECO:0000313" key="3">
    <source>
        <dbReference type="EMBL" id="BDZ50037.1"/>
    </source>
</evidence>
<feature type="compositionally biased region" description="Low complexity" evidence="1">
    <location>
        <begin position="145"/>
        <end position="154"/>
    </location>
</feature>
<feature type="compositionally biased region" description="Low complexity" evidence="1">
    <location>
        <begin position="25"/>
        <end position="73"/>
    </location>
</feature>
<proteinExistence type="predicted"/>
<keyword evidence="4" id="KW-1185">Reference proteome</keyword>
<feature type="transmembrane region" description="Helical" evidence="2">
    <location>
        <begin position="525"/>
        <end position="547"/>
    </location>
</feature>
<accession>A0ABN6XYC1</accession>
<dbReference type="EMBL" id="AP027732">
    <property type="protein sequence ID" value="BDZ50037.1"/>
    <property type="molecule type" value="Genomic_DNA"/>
</dbReference>
<name>A0ABN6XYC1_9MICO</name>
<keyword evidence="2" id="KW-0812">Transmembrane</keyword>
<protein>
    <submittedName>
        <fullName evidence="3">Uncharacterized protein</fullName>
    </submittedName>
</protein>
<feature type="compositionally biased region" description="Low complexity" evidence="1">
    <location>
        <begin position="174"/>
        <end position="186"/>
    </location>
</feature>
<feature type="compositionally biased region" description="Low complexity" evidence="1">
    <location>
        <begin position="306"/>
        <end position="320"/>
    </location>
</feature>
<sequence length="551" mass="55103">MTSNGQPPLTRRQVRELERAREAGEAITGSISVVSGSPVPSAMPVTSPAPAAPASSSEPTSASGATSSAPGSVQAPGSAHTATRRELRAQREAAVPTDASPVPLRAPKPEHERDLSEALSHVADIENGRPTAIVPPREAPRTVSPASADPAAEPAPTPGQAETPSLTPPPLSTPTPAAARPTSVPPSEDDDDESPAAEGLPTPVSAGRDTRETIGGPAVSSLPSTAADSAVPGPRRHGTVAPPEHDATVGQRIAASTPPPSSTPTVFPFALNSASAPEPETSAPRGTPPAASDPAPLTSTGDEARPSVPVAAPAPAGEDPVSARPTPSEGESTAADATASPAGAPETPEAAPAPQAAAGSQAAPRAQAPAGPQAAPRQQASIPASVPEPSGYVPPTGHWSTQADLEDDTIESVGSHFGSMTSTGQHNALIIGDDQLPDVTGALNATGEVIITGSIDLPRSLAATGSHHAQRIDGSDIDRMLEEGDREQPDSDATPVRASRAVSANTSTRAVVLAAGKPKTNRLPIIASICVGIVVVVIVGLVVVGFATHVL</sequence>
<keyword evidence="2" id="KW-0472">Membrane</keyword>
<feature type="compositionally biased region" description="Basic and acidic residues" evidence="1">
    <location>
        <begin position="107"/>
        <end position="116"/>
    </location>
</feature>
<feature type="compositionally biased region" description="Low complexity" evidence="1">
    <location>
        <begin position="332"/>
        <end position="380"/>
    </location>
</feature>
<gene>
    <name evidence="3" type="ORF">GCM10025867_22780</name>
</gene>
<evidence type="ECO:0000313" key="4">
    <source>
        <dbReference type="Proteomes" id="UP001321486"/>
    </source>
</evidence>
<reference evidence="4" key="1">
    <citation type="journal article" date="2019" name="Int. J. Syst. Evol. Microbiol.">
        <title>The Global Catalogue of Microorganisms (GCM) 10K type strain sequencing project: providing services to taxonomists for standard genome sequencing and annotation.</title>
        <authorList>
            <consortium name="The Broad Institute Genomics Platform"/>
            <consortium name="The Broad Institute Genome Sequencing Center for Infectious Disease"/>
            <person name="Wu L."/>
            <person name="Ma J."/>
        </authorList>
    </citation>
    <scope>NUCLEOTIDE SEQUENCE [LARGE SCALE GENOMIC DNA]</scope>
    <source>
        <strain evidence="4">NBRC 108728</strain>
    </source>
</reference>
<feature type="compositionally biased region" description="Basic and acidic residues" evidence="1">
    <location>
        <begin position="13"/>
        <end position="24"/>
    </location>
</feature>
<keyword evidence="2" id="KW-1133">Transmembrane helix</keyword>